<dbReference type="GO" id="GO:0005886">
    <property type="term" value="C:plasma membrane"/>
    <property type="evidence" value="ECO:0007669"/>
    <property type="project" value="TreeGrafter"/>
</dbReference>
<dbReference type="EMBL" id="NBYO01000003">
    <property type="protein sequence ID" value="OXS99299.1"/>
    <property type="molecule type" value="Genomic_DNA"/>
</dbReference>
<dbReference type="AlphaFoldDB" id="A0A231UTQ4"/>
<evidence type="ECO:0000256" key="5">
    <source>
        <dbReference type="SAM" id="Phobius"/>
    </source>
</evidence>
<feature type="transmembrane region" description="Helical" evidence="5">
    <location>
        <begin position="6"/>
        <end position="23"/>
    </location>
</feature>
<organism evidence="7 8">
    <name type="scientific">Notoacmeibacter marinus</name>
    <dbReference type="NCBI Taxonomy" id="1876515"/>
    <lineage>
        <taxon>Bacteria</taxon>
        <taxon>Pseudomonadati</taxon>
        <taxon>Pseudomonadota</taxon>
        <taxon>Alphaproteobacteria</taxon>
        <taxon>Hyphomicrobiales</taxon>
        <taxon>Notoacmeibacteraceae</taxon>
        <taxon>Notoacmeibacter</taxon>
    </lineage>
</organism>
<feature type="transmembrane region" description="Helical" evidence="5">
    <location>
        <begin position="104"/>
        <end position="122"/>
    </location>
</feature>
<evidence type="ECO:0000256" key="1">
    <source>
        <dbReference type="ARBA" id="ARBA00004141"/>
    </source>
</evidence>
<feature type="domain" description="Sodium/calcium exchanger membrane region" evidence="6">
    <location>
        <begin position="4"/>
        <end position="145"/>
    </location>
</feature>
<sequence length="317" mass="32978">MLISYVSLLGGFVLLIIGGDTLIKGAVGLAERFAVPPLIIGLTIVAFGTSAPELFVSLDAVFANQPGLAVGNVVGSNIANVLLVIGIPALISTMSPTERGVRRNVFAMLVATALFMAMMGFQGELTRVSGGILFALLIAYLVWQFVNARSNNVAPTFLDEEEVDAKGQSGLGIGLRIVAGLICLPLGAELTVTGASSIASSWGVPETIIGLAIVGIGTSLPELATSITAAWRGHGAVAFGNVVGSNLFNILSIMGLTALIVPFDVDQRIIDVDMWVMAAAAIVLAIVVFGRIRMGKALGAVLTTAFIVYLYTLFAWN</sequence>
<accession>A0A231UTQ4</accession>
<dbReference type="Proteomes" id="UP000215405">
    <property type="component" value="Unassembled WGS sequence"/>
</dbReference>
<reference evidence="8" key="1">
    <citation type="journal article" date="2017" name="Int. J. Syst. Evol. Microbiol.">
        <title>Notoacmeibacter marinus gen. nov., sp. nov., isolated from the gut of a limpet and proposal of Notoacmeibacteraceae fam. nov. in the order Rhizobiales of the class Alphaproteobacteria.</title>
        <authorList>
            <person name="Huang Z."/>
            <person name="Guo F."/>
            <person name="Lai Q."/>
        </authorList>
    </citation>
    <scope>NUCLEOTIDE SEQUENCE [LARGE SCALE GENOMIC DNA]</scope>
    <source>
        <strain evidence="8">XMTR2A4</strain>
    </source>
</reference>
<dbReference type="GO" id="GO:0005262">
    <property type="term" value="F:calcium channel activity"/>
    <property type="evidence" value="ECO:0007669"/>
    <property type="project" value="TreeGrafter"/>
</dbReference>
<protein>
    <submittedName>
        <fullName evidence="7">Sodium:proton exchanger</fullName>
    </submittedName>
</protein>
<comment type="caution">
    <text evidence="7">The sequence shown here is derived from an EMBL/GenBank/DDBJ whole genome shotgun (WGS) entry which is preliminary data.</text>
</comment>
<feature type="transmembrane region" description="Helical" evidence="5">
    <location>
        <begin position="128"/>
        <end position="148"/>
    </location>
</feature>
<dbReference type="NCBIfam" id="TIGR00367">
    <property type="entry name" value="calcium/sodium antiporter"/>
    <property type="match status" value="1"/>
</dbReference>
<feature type="transmembrane region" description="Helical" evidence="5">
    <location>
        <begin position="297"/>
        <end position="316"/>
    </location>
</feature>
<dbReference type="Gene3D" id="1.20.1420.30">
    <property type="entry name" value="NCX, central ion-binding region"/>
    <property type="match status" value="1"/>
</dbReference>
<dbReference type="GO" id="GO:0006874">
    <property type="term" value="P:intracellular calcium ion homeostasis"/>
    <property type="evidence" value="ECO:0007669"/>
    <property type="project" value="TreeGrafter"/>
</dbReference>
<dbReference type="PANTHER" id="PTHR10846">
    <property type="entry name" value="SODIUM/POTASSIUM/CALCIUM EXCHANGER"/>
    <property type="match status" value="1"/>
</dbReference>
<feature type="transmembrane region" description="Helical" evidence="5">
    <location>
        <begin position="272"/>
        <end position="290"/>
    </location>
</feature>
<dbReference type="Pfam" id="PF01699">
    <property type="entry name" value="Na_Ca_ex"/>
    <property type="match status" value="2"/>
</dbReference>
<keyword evidence="3 5" id="KW-1133">Transmembrane helix</keyword>
<dbReference type="InterPro" id="IPR004837">
    <property type="entry name" value="NaCa_Exmemb"/>
</dbReference>
<feature type="transmembrane region" description="Helical" evidence="5">
    <location>
        <begin position="35"/>
        <end position="56"/>
    </location>
</feature>
<feature type="domain" description="Sodium/calcium exchanger membrane region" evidence="6">
    <location>
        <begin position="177"/>
        <end position="314"/>
    </location>
</feature>
<evidence type="ECO:0000259" key="6">
    <source>
        <dbReference type="Pfam" id="PF01699"/>
    </source>
</evidence>
<dbReference type="InterPro" id="IPR004481">
    <property type="entry name" value="K/Na/Ca-exchanger"/>
</dbReference>
<keyword evidence="4 5" id="KW-0472">Membrane</keyword>
<evidence type="ECO:0000313" key="7">
    <source>
        <dbReference type="EMBL" id="OXS99299.1"/>
    </source>
</evidence>
<gene>
    <name evidence="7" type="ORF">B7H23_14085</name>
</gene>
<feature type="transmembrane region" description="Helical" evidence="5">
    <location>
        <begin position="208"/>
        <end position="231"/>
    </location>
</feature>
<dbReference type="GO" id="GO:0008273">
    <property type="term" value="F:calcium, potassium:sodium antiporter activity"/>
    <property type="evidence" value="ECO:0007669"/>
    <property type="project" value="TreeGrafter"/>
</dbReference>
<dbReference type="PANTHER" id="PTHR10846:SF8">
    <property type="entry name" value="INNER MEMBRANE PROTEIN YRBG"/>
    <property type="match status" value="1"/>
</dbReference>
<evidence type="ECO:0000256" key="3">
    <source>
        <dbReference type="ARBA" id="ARBA00022989"/>
    </source>
</evidence>
<dbReference type="InterPro" id="IPR044880">
    <property type="entry name" value="NCX_ion-bd_dom_sf"/>
</dbReference>
<keyword evidence="2 5" id="KW-0812">Transmembrane</keyword>
<feature type="transmembrane region" description="Helical" evidence="5">
    <location>
        <begin position="238"/>
        <end position="260"/>
    </location>
</feature>
<evidence type="ECO:0000256" key="2">
    <source>
        <dbReference type="ARBA" id="ARBA00022692"/>
    </source>
</evidence>
<keyword evidence="8" id="KW-1185">Reference proteome</keyword>
<proteinExistence type="predicted"/>
<name>A0A231UTQ4_9HYPH</name>
<comment type="subcellular location">
    <subcellularLocation>
        <location evidence="1">Membrane</location>
        <topology evidence="1">Multi-pass membrane protein</topology>
    </subcellularLocation>
</comment>
<dbReference type="RefSeq" id="WP_094078079.1">
    <property type="nucleotide sequence ID" value="NZ_NBYO01000003.1"/>
</dbReference>
<evidence type="ECO:0000313" key="8">
    <source>
        <dbReference type="Proteomes" id="UP000215405"/>
    </source>
</evidence>
<evidence type="ECO:0000256" key="4">
    <source>
        <dbReference type="ARBA" id="ARBA00023136"/>
    </source>
</evidence>
<feature type="transmembrane region" description="Helical" evidence="5">
    <location>
        <begin position="68"/>
        <end position="92"/>
    </location>
</feature>
<feature type="transmembrane region" description="Helical" evidence="5">
    <location>
        <begin position="169"/>
        <end position="188"/>
    </location>
</feature>